<dbReference type="EMBL" id="KZ857468">
    <property type="protein sequence ID" value="RDX43230.1"/>
    <property type="molecule type" value="Genomic_DNA"/>
</dbReference>
<evidence type="ECO:0000256" key="1">
    <source>
        <dbReference type="SAM" id="MobiDB-lite"/>
    </source>
</evidence>
<evidence type="ECO:0000313" key="3">
    <source>
        <dbReference type="Proteomes" id="UP000256964"/>
    </source>
</evidence>
<organism evidence="2 3">
    <name type="scientific">Lentinus brumalis</name>
    <dbReference type="NCBI Taxonomy" id="2498619"/>
    <lineage>
        <taxon>Eukaryota</taxon>
        <taxon>Fungi</taxon>
        <taxon>Dikarya</taxon>
        <taxon>Basidiomycota</taxon>
        <taxon>Agaricomycotina</taxon>
        <taxon>Agaricomycetes</taxon>
        <taxon>Polyporales</taxon>
        <taxon>Polyporaceae</taxon>
        <taxon>Lentinus</taxon>
    </lineage>
</organism>
<dbReference type="OrthoDB" id="2798260at2759"/>
<proteinExistence type="predicted"/>
<evidence type="ECO:0008006" key="4">
    <source>
        <dbReference type="Google" id="ProtNLM"/>
    </source>
</evidence>
<feature type="region of interest" description="Disordered" evidence="1">
    <location>
        <begin position="368"/>
        <end position="387"/>
    </location>
</feature>
<dbReference type="Proteomes" id="UP000256964">
    <property type="component" value="Unassembled WGS sequence"/>
</dbReference>
<dbReference type="AlphaFoldDB" id="A0A371CSG3"/>
<accession>A0A371CSG3</accession>
<name>A0A371CSG3_9APHY</name>
<evidence type="ECO:0000313" key="2">
    <source>
        <dbReference type="EMBL" id="RDX43230.1"/>
    </source>
</evidence>
<sequence length="534" mass="61580">MTDLPSPVKAQPRLPIEVCERVIEAVYTDWYYSVSMSLATLSSCALVCRAWRPRAQRVLFDYVLLRDKDALYDFAELLDASPELGTYVHTLELRGYLHVPYSPVVLFLTALRGKLTNLAVLYIYGVHDAEKAVNPLPEGEKELPFLPIYRYFPSLLTSISHIRRLDFADVRFPSFGDFARFLNTLSNLKELYCYRISWAVLGLEPVCMAKRSSADSRKMFLPNLEILTCFDMDEQGRQRLLSALGPSLGELWINFPNNPPAEPIHRPRVEQESPSLALNLRSFPCLDRLVCFIAPIPQPDQMLESLRDMLVSWVPSSDDVFGDVSPSQRYLHLGPRSRRAFKREDYVALLRTIGPVVEAVLCRKETAESDLQDQTSGDTDDRAETDPCRSGLVVQDLGDRLEWEDWWRTAMADCFPTLSRWNRLYVYPTQIWNPEDLWEYHDLTPQDYADRLQAVADFAEARRRRHSTRDVVKKFIATRGVLMHVRQNRKRYQTYTKQELFITPGTHANRVQDPHPIGLDIQRPLAMSLLWSCS</sequence>
<gene>
    <name evidence="2" type="ORF">OH76DRAFT_1488021</name>
</gene>
<reference evidence="2 3" key="1">
    <citation type="journal article" date="2018" name="Biotechnol. Biofuels">
        <title>Integrative visual omics of the white-rot fungus Polyporus brumalis exposes the biotechnological potential of its oxidative enzymes for delignifying raw plant biomass.</title>
        <authorList>
            <person name="Miyauchi S."/>
            <person name="Rancon A."/>
            <person name="Drula E."/>
            <person name="Hage H."/>
            <person name="Chaduli D."/>
            <person name="Favel A."/>
            <person name="Grisel S."/>
            <person name="Henrissat B."/>
            <person name="Herpoel-Gimbert I."/>
            <person name="Ruiz-Duenas F.J."/>
            <person name="Chevret D."/>
            <person name="Hainaut M."/>
            <person name="Lin J."/>
            <person name="Wang M."/>
            <person name="Pangilinan J."/>
            <person name="Lipzen A."/>
            <person name="Lesage-Meessen L."/>
            <person name="Navarro D."/>
            <person name="Riley R."/>
            <person name="Grigoriev I.V."/>
            <person name="Zhou S."/>
            <person name="Raouche S."/>
            <person name="Rosso M.N."/>
        </authorList>
    </citation>
    <scope>NUCLEOTIDE SEQUENCE [LARGE SCALE GENOMIC DNA]</scope>
    <source>
        <strain evidence="2 3">BRFM 1820</strain>
    </source>
</reference>
<keyword evidence="3" id="KW-1185">Reference proteome</keyword>
<protein>
    <recommendedName>
        <fullName evidence="4">F-box domain-containing protein</fullName>
    </recommendedName>
</protein>